<keyword evidence="3" id="KW-1185">Reference proteome</keyword>
<dbReference type="InterPro" id="IPR010558">
    <property type="entry name" value="Ly-6-related"/>
</dbReference>
<dbReference type="Pfam" id="PF06579">
    <property type="entry name" value="Ly-6_related"/>
    <property type="match status" value="1"/>
</dbReference>
<reference evidence="4" key="1">
    <citation type="submission" date="2016-06" db="UniProtKB">
        <authorList>
            <consortium name="WormBaseParasite"/>
        </authorList>
    </citation>
    <scope>IDENTIFICATION</scope>
</reference>
<keyword evidence="1" id="KW-0732">Signal</keyword>
<evidence type="ECO:0000313" key="2">
    <source>
        <dbReference type="EMBL" id="VDP17792.1"/>
    </source>
</evidence>
<feature type="signal peptide" evidence="1">
    <location>
        <begin position="1"/>
        <end position="16"/>
    </location>
</feature>
<evidence type="ECO:0000256" key="1">
    <source>
        <dbReference type="SAM" id="SignalP"/>
    </source>
</evidence>
<evidence type="ECO:0000313" key="3">
    <source>
        <dbReference type="Proteomes" id="UP000270296"/>
    </source>
</evidence>
<dbReference type="EMBL" id="UZAM01011710">
    <property type="protein sequence ID" value="VDP17792.1"/>
    <property type="molecule type" value="Genomic_DNA"/>
</dbReference>
<reference evidence="2 3" key="2">
    <citation type="submission" date="2018-11" db="EMBL/GenBank/DDBJ databases">
        <authorList>
            <consortium name="Pathogen Informatics"/>
        </authorList>
    </citation>
    <scope>NUCLEOTIDE SEQUENCE [LARGE SCALE GENOMIC DNA]</scope>
</reference>
<dbReference type="Proteomes" id="UP000270296">
    <property type="component" value="Unassembled WGS sequence"/>
</dbReference>
<dbReference type="OrthoDB" id="10273219at2759"/>
<dbReference type="WBParaSite" id="SBAD_0000885701-mRNA-1">
    <property type="protein sequence ID" value="SBAD_0000885701-mRNA-1"/>
    <property type="gene ID" value="SBAD_0000885701"/>
</dbReference>
<dbReference type="AlphaFoldDB" id="A0A183IY48"/>
<sequence length="165" mass="18391">MLLRLLLAVRTPGVSAQAKSMCAKAFNVGVALVGVDDGQFGRDKPAIQSTYPAKRLGIKVDNSFIRGCADSLFITERKGFIPEVMTRTVNLCRTLPRNRLFSEERGNELVSLCICAFDRCNVHPDKLFPSTSASCRCRRCRHRYYSERLLPLHVLLAGSLLAFVV</sequence>
<name>A0A183IY48_9BILA</name>
<accession>A0A183IY48</accession>
<gene>
    <name evidence="2" type="ORF">SBAD_LOCUS8546</name>
</gene>
<protein>
    <submittedName>
        <fullName evidence="4">Protein quiver</fullName>
    </submittedName>
</protein>
<proteinExistence type="predicted"/>
<organism evidence="4">
    <name type="scientific">Soboliphyme baturini</name>
    <dbReference type="NCBI Taxonomy" id="241478"/>
    <lineage>
        <taxon>Eukaryota</taxon>
        <taxon>Metazoa</taxon>
        <taxon>Ecdysozoa</taxon>
        <taxon>Nematoda</taxon>
        <taxon>Enoplea</taxon>
        <taxon>Dorylaimia</taxon>
        <taxon>Dioctophymatida</taxon>
        <taxon>Dioctophymatoidea</taxon>
        <taxon>Soboliphymatidae</taxon>
        <taxon>Soboliphyme</taxon>
    </lineage>
</organism>
<evidence type="ECO:0000313" key="4">
    <source>
        <dbReference type="WBParaSite" id="SBAD_0000885701-mRNA-1"/>
    </source>
</evidence>
<feature type="chain" id="PRO_5043140311" evidence="1">
    <location>
        <begin position="17"/>
        <end position="165"/>
    </location>
</feature>